<dbReference type="Proteomes" id="UP001556098">
    <property type="component" value="Unassembled WGS sequence"/>
</dbReference>
<proteinExistence type="predicted"/>
<reference evidence="1 2" key="1">
    <citation type="submission" date="2024-07" db="EMBL/GenBank/DDBJ databases">
        <title>Marimonas sp.nov., isolated from tidal-flat sediment.</title>
        <authorList>
            <person name="Jayan J.N."/>
            <person name="Lee S.S."/>
        </authorList>
    </citation>
    <scope>NUCLEOTIDE SEQUENCE [LARGE SCALE GENOMIC DNA]</scope>
    <source>
        <strain evidence="1 2">MJW-29</strain>
    </source>
</reference>
<evidence type="ECO:0000313" key="2">
    <source>
        <dbReference type="Proteomes" id="UP001556098"/>
    </source>
</evidence>
<keyword evidence="2" id="KW-1185">Reference proteome</keyword>
<sequence>MADPNVKLYFFKCSISEDLYGACHVPSGEPLPTPGGGKWLPVDSLDALGAAASGFDPDAAAHDIEKWENHWFTSIGPREIYWGPDGPPEHLVQCNVGQASADAD</sequence>
<protein>
    <submittedName>
        <fullName evidence="1">Uncharacterized protein</fullName>
    </submittedName>
</protein>
<accession>A0ABV3RV41</accession>
<comment type="caution">
    <text evidence="1">The sequence shown here is derived from an EMBL/GenBank/DDBJ whole genome shotgun (WGS) entry which is preliminary data.</text>
</comment>
<name>A0ABV3RV41_9RHOB</name>
<gene>
    <name evidence="1" type="ORF">AB2B41_22745</name>
</gene>
<dbReference type="RefSeq" id="WP_367880116.1">
    <property type="nucleotide sequence ID" value="NZ_JBFNXX010000056.1"/>
</dbReference>
<evidence type="ECO:0000313" key="1">
    <source>
        <dbReference type="EMBL" id="MEW9922428.1"/>
    </source>
</evidence>
<dbReference type="EMBL" id="JBFNXX010000056">
    <property type="protein sequence ID" value="MEW9922428.1"/>
    <property type="molecule type" value="Genomic_DNA"/>
</dbReference>
<organism evidence="1 2">
    <name type="scientific">Sulfitobacter sediminis</name>
    <dbReference type="NCBI Taxonomy" id="3234186"/>
    <lineage>
        <taxon>Bacteria</taxon>
        <taxon>Pseudomonadati</taxon>
        <taxon>Pseudomonadota</taxon>
        <taxon>Alphaproteobacteria</taxon>
        <taxon>Rhodobacterales</taxon>
        <taxon>Roseobacteraceae</taxon>
        <taxon>Sulfitobacter</taxon>
    </lineage>
</organism>